<feature type="compositionally biased region" description="Basic and acidic residues" evidence="1">
    <location>
        <begin position="248"/>
        <end position="264"/>
    </location>
</feature>
<accession>A0A9W8WKC1</accession>
<feature type="compositionally biased region" description="Basic and acidic residues" evidence="1">
    <location>
        <begin position="124"/>
        <end position="135"/>
    </location>
</feature>
<reference evidence="2" key="1">
    <citation type="submission" date="2022-10" db="EMBL/GenBank/DDBJ databases">
        <title>Tapping the CABI collections for fungal endophytes: first genome assemblies for Collariella, Neodidymelliopsis, Ascochyta clinopodiicola, Didymella pomorum, Didymosphaeria variabile, Neocosmospora piperis and Neocucurbitaria cava.</title>
        <authorList>
            <person name="Hill R."/>
        </authorList>
    </citation>
    <scope>NUCLEOTIDE SEQUENCE</scope>
    <source>
        <strain evidence="2">IMI 366586</strain>
    </source>
</reference>
<name>A0A9W8WKC1_9HYPO</name>
<gene>
    <name evidence="2" type="ORF">N0V84_002064</name>
</gene>
<comment type="caution">
    <text evidence="2">The sequence shown here is derived from an EMBL/GenBank/DDBJ whole genome shotgun (WGS) entry which is preliminary data.</text>
</comment>
<organism evidence="2 3">
    <name type="scientific">Fusarium piperis</name>
    <dbReference type="NCBI Taxonomy" id="1435070"/>
    <lineage>
        <taxon>Eukaryota</taxon>
        <taxon>Fungi</taxon>
        <taxon>Dikarya</taxon>
        <taxon>Ascomycota</taxon>
        <taxon>Pezizomycotina</taxon>
        <taxon>Sordariomycetes</taxon>
        <taxon>Hypocreomycetidae</taxon>
        <taxon>Hypocreales</taxon>
        <taxon>Nectriaceae</taxon>
        <taxon>Fusarium</taxon>
        <taxon>Fusarium solani species complex</taxon>
    </lineage>
</organism>
<feature type="compositionally biased region" description="Basic and acidic residues" evidence="1">
    <location>
        <begin position="187"/>
        <end position="203"/>
    </location>
</feature>
<feature type="compositionally biased region" description="Acidic residues" evidence="1">
    <location>
        <begin position="327"/>
        <end position="344"/>
    </location>
</feature>
<keyword evidence="3" id="KW-1185">Reference proteome</keyword>
<protein>
    <submittedName>
        <fullName evidence="2">Uncharacterized protein</fullName>
    </submittedName>
</protein>
<sequence length="394" mass="42636">MAASTTSFQPFKPAQPRIAHPPSMIPGLGGMDGGAFNQTNYRYSMPASGIMAQSNNSMPSLLGLEGFEASSVSQQLAPAPHRHVPSFQKPTPPVSKPGTPESFLSSGHGSPFLRPVQQQQTVEVEPKAPSSDKSEAPTSTNLAAPARPKRPVSAPMAGLPMVLLPGHMHRVPTASAPRSGSVPATEQRAKIEDCKEENTEPEHSGNPAPTQRGGKVPGDALAAGGGLGYLVSSQLRRADTEDMPTDTTPHHEHAEQSQDAKQEVATKTNWQPTTISGHSGHPSSRPVLPELDLSDLELNLEPSKTSKGAQYSQAMPDNSKRGHSTREEDETSDYEHDGDDSDDEDYRRPIHPNAARLRRQLTTYSPARLENEEVDYEGSQYYRRTSSWRFNAGE</sequence>
<feature type="region of interest" description="Disordered" evidence="1">
    <location>
        <begin position="72"/>
        <end position="365"/>
    </location>
</feature>
<feature type="region of interest" description="Disordered" evidence="1">
    <location>
        <begin position="1"/>
        <end position="31"/>
    </location>
</feature>
<feature type="compositionally biased region" description="Low complexity" evidence="1">
    <location>
        <begin position="288"/>
        <end position="303"/>
    </location>
</feature>
<dbReference type="OrthoDB" id="5084254at2759"/>
<feature type="compositionally biased region" description="Polar residues" evidence="1">
    <location>
        <begin position="265"/>
        <end position="277"/>
    </location>
</feature>
<evidence type="ECO:0000313" key="3">
    <source>
        <dbReference type="Proteomes" id="UP001140502"/>
    </source>
</evidence>
<evidence type="ECO:0000313" key="2">
    <source>
        <dbReference type="EMBL" id="KAJ4327536.1"/>
    </source>
</evidence>
<dbReference type="Proteomes" id="UP001140502">
    <property type="component" value="Unassembled WGS sequence"/>
</dbReference>
<dbReference type="AlphaFoldDB" id="A0A9W8WKC1"/>
<proteinExistence type="predicted"/>
<evidence type="ECO:0000256" key="1">
    <source>
        <dbReference type="SAM" id="MobiDB-lite"/>
    </source>
</evidence>
<feature type="compositionally biased region" description="Polar residues" evidence="1">
    <location>
        <begin position="305"/>
        <end position="316"/>
    </location>
</feature>
<dbReference type="EMBL" id="JAPEUR010000023">
    <property type="protein sequence ID" value="KAJ4327536.1"/>
    <property type="molecule type" value="Genomic_DNA"/>
</dbReference>